<dbReference type="InterPro" id="IPR036388">
    <property type="entry name" value="WH-like_DNA-bd_sf"/>
</dbReference>
<dbReference type="EMBL" id="BK016180">
    <property type="protein sequence ID" value="DAG00364.1"/>
    <property type="molecule type" value="Genomic_DNA"/>
</dbReference>
<organism evidence="4">
    <name type="scientific">Siphoviridae sp. ct3r22</name>
    <dbReference type="NCBI Taxonomy" id="2825325"/>
    <lineage>
        <taxon>Viruses</taxon>
        <taxon>Duplodnaviria</taxon>
        <taxon>Heunggongvirae</taxon>
        <taxon>Uroviricota</taxon>
        <taxon>Caudoviricetes</taxon>
    </lineage>
</organism>
<dbReference type="Gene3D" id="1.10.10.10">
    <property type="entry name" value="Winged helix-like DNA-binding domain superfamily/Winged helix DNA-binding domain"/>
    <property type="match status" value="2"/>
</dbReference>
<dbReference type="PROSITE" id="PS50164">
    <property type="entry name" value="GIY_YIG"/>
    <property type="match status" value="1"/>
</dbReference>
<name>A0A8S5V103_9CAUD</name>
<reference evidence="4" key="1">
    <citation type="journal article" date="2021" name="Proc. Natl. Acad. Sci. U.S.A.">
        <title>A Catalog of Tens of Thousands of Viruses from Human Metagenomes Reveals Hidden Associations with Chronic Diseases.</title>
        <authorList>
            <person name="Tisza M.J."/>
            <person name="Buck C.B."/>
        </authorList>
    </citation>
    <scope>NUCLEOTIDE SEQUENCE</scope>
    <source>
        <strain evidence="4">Ct3r22</strain>
    </source>
</reference>
<keyword evidence="4" id="KW-0255">Endonuclease</keyword>
<keyword evidence="4" id="KW-0540">Nuclease</keyword>
<dbReference type="InterPro" id="IPR010896">
    <property type="entry name" value="NUMOD1"/>
</dbReference>
<protein>
    <submittedName>
        <fullName evidence="4">Intron associated endonuclease</fullName>
    </submittedName>
</protein>
<evidence type="ECO:0000256" key="1">
    <source>
        <dbReference type="ARBA" id="ARBA00001946"/>
    </source>
</evidence>
<dbReference type="InterPro" id="IPR000305">
    <property type="entry name" value="GIY-YIG_endonuc"/>
</dbReference>
<proteinExistence type="predicted"/>
<dbReference type="InterPro" id="IPR003647">
    <property type="entry name" value="Intron_nuc_1_rpt"/>
</dbReference>
<evidence type="ECO:0000259" key="3">
    <source>
        <dbReference type="PROSITE" id="PS50164"/>
    </source>
</evidence>
<keyword evidence="4" id="KW-0378">Hydrolase</keyword>
<comment type="cofactor">
    <cofactor evidence="1">
        <name>Mg(2+)</name>
        <dbReference type="ChEBI" id="CHEBI:18420"/>
    </cofactor>
</comment>
<dbReference type="SMART" id="SM00497">
    <property type="entry name" value="IENR1"/>
    <property type="match status" value="2"/>
</dbReference>
<evidence type="ECO:0000256" key="2">
    <source>
        <dbReference type="ARBA" id="ARBA00022842"/>
    </source>
</evidence>
<evidence type="ECO:0000313" key="4">
    <source>
        <dbReference type="EMBL" id="DAG00364.1"/>
    </source>
</evidence>
<keyword evidence="2" id="KW-0460">Magnesium</keyword>
<dbReference type="Pfam" id="PF07453">
    <property type="entry name" value="NUMOD1"/>
    <property type="match status" value="2"/>
</dbReference>
<dbReference type="InterPro" id="IPR035901">
    <property type="entry name" value="GIY-YIG_endonuc_sf"/>
</dbReference>
<dbReference type="Gene3D" id="3.40.1440.10">
    <property type="entry name" value="GIY-YIG endonuclease"/>
    <property type="match status" value="1"/>
</dbReference>
<dbReference type="SUPFAM" id="SSF82771">
    <property type="entry name" value="GIY-YIG endonuclease"/>
    <property type="match status" value="1"/>
</dbReference>
<dbReference type="GO" id="GO:0004519">
    <property type="term" value="F:endonuclease activity"/>
    <property type="evidence" value="ECO:0007669"/>
    <property type="project" value="UniProtKB-KW"/>
</dbReference>
<feature type="domain" description="GIY-YIG" evidence="3">
    <location>
        <begin position="11"/>
        <end position="93"/>
    </location>
</feature>
<dbReference type="SMART" id="SM00465">
    <property type="entry name" value="GIYc"/>
    <property type="match status" value="1"/>
</dbReference>
<sequence length="311" mass="36633">MYCENQLAPRKYKFIYKVTNLINKKIYIGQHATDNIKDGYRGSGVALKNAFKKYGRSNFKYEILEFYNGNSKIEFDQLEHNYIRKYNSDDKEIGYNRTDCCGGGYLGEEIYKKRNYKHSEEAKIKISKVHKGKKKSSYQIEATRLGNIGKLNYHNETKLKPIEERKQIKISRKRERIVEQYTLDGQFIREWSSVVEAGRSLGLDKTAGSIRIACNDWNKTSKGFKWKYKESSEERCNQFTSRYKRATECKYFKKGDKIIEQYDLEDNFIQTFDSYSSAAREVGVSSGYQIKMACDNFPNKTVRGFYWKRIK</sequence>
<accession>A0A8S5V103</accession>